<gene>
    <name evidence="1" type="ORF">Scep_007662</name>
</gene>
<name>A0AAP0KCY6_9MAGN</name>
<organism evidence="1 2">
    <name type="scientific">Stephania cephalantha</name>
    <dbReference type="NCBI Taxonomy" id="152367"/>
    <lineage>
        <taxon>Eukaryota</taxon>
        <taxon>Viridiplantae</taxon>
        <taxon>Streptophyta</taxon>
        <taxon>Embryophyta</taxon>
        <taxon>Tracheophyta</taxon>
        <taxon>Spermatophyta</taxon>
        <taxon>Magnoliopsida</taxon>
        <taxon>Ranunculales</taxon>
        <taxon>Menispermaceae</taxon>
        <taxon>Menispermoideae</taxon>
        <taxon>Cissampelideae</taxon>
        <taxon>Stephania</taxon>
    </lineage>
</organism>
<evidence type="ECO:0000313" key="1">
    <source>
        <dbReference type="EMBL" id="KAK9148905.1"/>
    </source>
</evidence>
<dbReference type="AlphaFoldDB" id="A0AAP0KCY6"/>
<keyword evidence="2" id="KW-1185">Reference proteome</keyword>
<proteinExistence type="predicted"/>
<sequence length="131" mass="15218">MSWGSNSRLDKQRSCSAYAMEVGNWCNSRCGSMRYVNGGNDFGECTALNMANSRSSMPKWRWFWKRIKKEKRRIFDYPSSGPFQVPYDPYTYSQNFDQGTAWTEPDNLSRSFSARFADPSRIFQRNAAVMS</sequence>
<dbReference type="PANTHER" id="PTHR33168">
    <property type="entry name" value="STRESS INDUCED PROTEIN-RELATED"/>
    <property type="match status" value="1"/>
</dbReference>
<dbReference type="Proteomes" id="UP001419268">
    <property type="component" value="Unassembled WGS sequence"/>
</dbReference>
<accession>A0AAP0KCY6</accession>
<reference evidence="1 2" key="1">
    <citation type="submission" date="2024-01" db="EMBL/GenBank/DDBJ databases">
        <title>Genome assemblies of Stephania.</title>
        <authorList>
            <person name="Yang L."/>
        </authorList>
    </citation>
    <scope>NUCLEOTIDE SEQUENCE [LARGE SCALE GENOMIC DNA]</scope>
    <source>
        <strain evidence="1">JXDWG</strain>
        <tissue evidence="1">Leaf</tissue>
    </source>
</reference>
<dbReference type="EMBL" id="JBBNAG010000003">
    <property type="protein sequence ID" value="KAK9148905.1"/>
    <property type="molecule type" value="Genomic_DNA"/>
</dbReference>
<evidence type="ECO:0000313" key="2">
    <source>
        <dbReference type="Proteomes" id="UP001419268"/>
    </source>
</evidence>
<protein>
    <submittedName>
        <fullName evidence="1">Uncharacterized protein</fullName>
    </submittedName>
</protein>
<comment type="caution">
    <text evidence="1">The sequence shown here is derived from an EMBL/GenBank/DDBJ whole genome shotgun (WGS) entry which is preliminary data.</text>
</comment>